<sequence>MWASAYARARQKCGLRLLLERRGYGPRIDVRCRAEVGRVTELVAFPGAQWPATAPRVVALAPVRTERKPAREP</sequence>
<proteinExistence type="predicted"/>
<keyword evidence="2" id="KW-1185">Reference proteome</keyword>
<name>A0A4C1WZI5_EUMVA</name>
<dbReference type="Proteomes" id="UP000299102">
    <property type="component" value="Unassembled WGS sequence"/>
</dbReference>
<organism evidence="1 2">
    <name type="scientific">Eumeta variegata</name>
    <name type="common">Bagworm moth</name>
    <name type="synonym">Eumeta japonica</name>
    <dbReference type="NCBI Taxonomy" id="151549"/>
    <lineage>
        <taxon>Eukaryota</taxon>
        <taxon>Metazoa</taxon>
        <taxon>Ecdysozoa</taxon>
        <taxon>Arthropoda</taxon>
        <taxon>Hexapoda</taxon>
        <taxon>Insecta</taxon>
        <taxon>Pterygota</taxon>
        <taxon>Neoptera</taxon>
        <taxon>Endopterygota</taxon>
        <taxon>Lepidoptera</taxon>
        <taxon>Glossata</taxon>
        <taxon>Ditrysia</taxon>
        <taxon>Tineoidea</taxon>
        <taxon>Psychidae</taxon>
        <taxon>Oiketicinae</taxon>
        <taxon>Eumeta</taxon>
    </lineage>
</organism>
<evidence type="ECO:0000313" key="2">
    <source>
        <dbReference type="Proteomes" id="UP000299102"/>
    </source>
</evidence>
<evidence type="ECO:0000313" key="1">
    <source>
        <dbReference type="EMBL" id="GBP56791.1"/>
    </source>
</evidence>
<gene>
    <name evidence="1" type="ORF">EVAR_91443_1</name>
</gene>
<reference evidence="1 2" key="1">
    <citation type="journal article" date="2019" name="Commun. Biol.">
        <title>The bagworm genome reveals a unique fibroin gene that provides high tensile strength.</title>
        <authorList>
            <person name="Kono N."/>
            <person name="Nakamura H."/>
            <person name="Ohtoshi R."/>
            <person name="Tomita M."/>
            <person name="Numata K."/>
            <person name="Arakawa K."/>
        </authorList>
    </citation>
    <scope>NUCLEOTIDE SEQUENCE [LARGE SCALE GENOMIC DNA]</scope>
</reference>
<dbReference type="AlphaFoldDB" id="A0A4C1WZI5"/>
<accession>A0A4C1WZI5</accession>
<protein>
    <submittedName>
        <fullName evidence="1">Uncharacterized protein</fullName>
    </submittedName>
</protein>
<comment type="caution">
    <text evidence="1">The sequence shown here is derived from an EMBL/GenBank/DDBJ whole genome shotgun (WGS) entry which is preliminary data.</text>
</comment>
<dbReference type="EMBL" id="BGZK01000701">
    <property type="protein sequence ID" value="GBP56791.1"/>
    <property type="molecule type" value="Genomic_DNA"/>
</dbReference>